<keyword evidence="4 5" id="KW-0720">Serine protease</keyword>
<dbReference type="EMBL" id="FWZT01000001">
    <property type="protein sequence ID" value="SME87873.1"/>
    <property type="molecule type" value="Genomic_DNA"/>
</dbReference>
<evidence type="ECO:0000313" key="7">
    <source>
        <dbReference type="EMBL" id="SME87873.1"/>
    </source>
</evidence>
<reference evidence="8" key="1">
    <citation type="submission" date="2017-04" db="EMBL/GenBank/DDBJ databases">
        <authorList>
            <person name="Varghese N."/>
            <person name="Submissions S."/>
        </authorList>
    </citation>
    <scope>NUCLEOTIDE SEQUENCE [LARGE SCALE GENOMIC DNA]</scope>
    <source>
        <strain evidence="8">RKEM611</strain>
    </source>
</reference>
<dbReference type="Gene3D" id="2.30.42.10">
    <property type="match status" value="1"/>
</dbReference>
<dbReference type="InterPro" id="IPR005151">
    <property type="entry name" value="Tail-specific_protease"/>
</dbReference>
<organism evidence="7 8">
    <name type="scientific">Pseudobacteriovorax antillogorgiicola</name>
    <dbReference type="NCBI Taxonomy" id="1513793"/>
    <lineage>
        <taxon>Bacteria</taxon>
        <taxon>Pseudomonadati</taxon>
        <taxon>Bdellovibrionota</taxon>
        <taxon>Oligoflexia</taxon>
        <taxon>Oligoflexales</taxon>
        <taxon>Pseudobacteriovoracaceae</taxon>
        <taxon>Pseudobacteriovorax</taxon>
    </lineage>
</organism>
<evidence type="ECO:0000313" key="8">
    <source>
        <dbReference type="Proteomes" id="UP000192907"/>
    </source>
</evidence>
<dbReference type="GO" id="GO:0008236">
    <property type="term" value="F:serine-type peptidase activity"/>
    <property type="evidence" value="ECO:0007669"/>
    <property type="project" value="UniProtKB-KW"/>
</dbReference>
<dbReference type="InterPro" id="IPR001478">
    <property type="entry name" value="PDZ"/>
</dbReference>
<dbReference type="CDD" id="cd06782">
    <property type="entry name" value="cpPDZ_CPP-like"/>
    <property type="match status" value="1"/>
</dbReference>
<evidence type="ECO:0000256" key="4">
    <source>
        <dbReference type="ARBA" id="ARBA00022825"/>
    </source>
</evidence>
<dbReference type="STRING" id="1513793.SAMN06296036_10150"/>
<dbReference type="SMART" id="SM00228">
    <property type="entry name" value="PDZ"/>
    <property type="match status" value="1"/>
</dbReference>
<feature type="domain" description="PDZ" evidence="6">
    <location>
        <begin position="193"/>
        <end position="265"/>
    </location>
</feature>
<dbReference type="PROSITE" id="PS50106">
    <property type="entry name" value="PDZ"/>
    <property type="match status" value="1"/>
</dbReference>
<dbReference type="NCBIfam" id="TIGR00225">
    <property type="entry name" value="prc"/>
    <property type="match status" value="1"/>
</dbReference>
<evidence type="ECO:0000256" key="1">
    <source>
        <dbReference type="ARBA" id="ARBA00009179"/>
    </source>
</evidence>
<dbReference type="AlphaFoldDB" id="A0A1Y6B3P1"/>
<comment type="similarity">
    <text evidence="1 5">Belongs to the peptidase S41A family.</text>
</comment>
<accession>A0A1Y6B3P1</accession>
<evidence type="ECO:0000259" key="6">
    <source>
        <dbReference type="PROSITE" id="PS50106"/>
    </source>
</evidence>
<name>A0A1Y6B3P1_9BACT</name>
<keyword evidence="8" id="KW-1185">Reference proteome</keyword>
<dbReference type="InterPro" id="IPR029045">
    <property type="entry name" value="ClpP/crotonase-like_dom_sf"/>
</dbReference>
<dbReference type="SMART" id="SM00245">
    <property type="entry name" value="TSPc"/>
    <property type="match status" value="1"/>
</dbReference>
<dbReference type="PANTHER" id="PTHR32060">
    <property type="entry name" value="TAIL-SPECIFIC PROTEASE"/>
    <property type="match status" value="1"/>
</dbReference>
<keyword evidence="2 5" id="KW-0645">Protease</keyword>
<dbReference type="GO" id="GO:0006508">
    <property type="term" value="P:proteolysis"/>
    <property type="evidence" value="ECO:0007669"/>
    <property type="project" value="UniProtKB-KW"/>
</dbReference>
<dbReference type="Pfam" id="PF17820">
    <property type="entry name" value="PDZ_6"/>
    <property type="match status" value="1"/>
</dbReference>
<dbReference type="FunFam" id="2.30.42.10:FF:000063">
    <property type="entry name" value="Peptidase, S41 family"/>
    <property type="match status" value="1"/>
</dbReference>
<dbReference type="GO" id="GO:0030288">
    <property type="term" value="C:outer membrane-bounded periplasmic space"/>
    <property type="evidence" value="ECO:0007669"/>
    <property type="project" value="TreeGrafter"/>
</dbReference>
<protein>
    <submittedName>
        <fullName evidence="7">C-terminal peptidase (Prc)</fullName>
    </submittedName>
</protein>
<dbReference type="Pfam" id="PF03572">
    <property type="entry name" value="Peptidase_S41"/>
    <property type="match status" value="1"/>
</dbReference>
<evidence type="ECO:0000256" key="5">
    <source>
        <dbReference type="RuleBase" id="RU004404"/>
    </source>
</evidence>
<gene>
    <name evidence="7" type="ORF">SAMN06296036_10150</name>
</gene>
<dbReference type="Proteomes" id="UP000192907">
    <property type="component" value="Unassembled WGS sequence"/>
</dbReference>
<dbReference type="Gene3D" id="3.30.750.44">
    <property type="match status" value="1"/>
</dbReference>
<sequence>MKLVAKIATLLTGVLLGVLVSLISTKVLEHHLLDKQMKLSALGTEPLSGLKQPSDADFSQDRIANAILVDSILTIIQNYYVDPDRALDNQSLIEGALLELNHYREVSVSDVDEGHRRVQIGKMVTEFSLESDYTFQRLLEDSIHLASFIGKSDLAKNEMFASSQSSNIGAFIYLNALLHSLDPHSGLLDQEEYRELKQGTEGSFGGLGVVVGIQNDVLTVIKPLPHSPAEKAGINGRDQITFINDKSTFGTSLQNLVHHMRGAPGTEVHLSLLRAGENAPRKIKIRREVIQVDSINAEVLKAGDYPVLYLTVDSFSSRTSEEIKEAISFYSREQGIKGITLDLRGNPGGLLDQAVKAADLFLHRGRIVSTSGRRPEVEVAYDDKDEFDLPVVILVDGETASASEILAGALQDNNRAIVIGQPTFGKGSVQTVFELPSNQALKLTIARYYSPSGKTIQNMGIMPDVWVQPIFAADRNLNLLGPGRYASERFLANTLSGAGYQEVPTPRYKFFYQRQSISGDYEKQLALGVFHELFAKNEVPLTEEKQRATYWLASASGYVNQENRVREDEVERYLQTKHRVNWVDTRHPVVEPLAIVTKLKSDSLVSVLEGRPLTVEWEVSNLGDHAVDRVSVFLRSENLEIPTQEQLLGTLKSGQTIRGEMILDLELPANPSPYSLFLGSSIEGWPVMKQQKELRVLVKTSHKPQLSFDISLVDEQGGHEDGILEPGEKAILEVSLLNESDIEAHDVKASLANLSGKQVEIPEKVSETIQTLGTGKNVVVRFPISVSEELISNDLHFGLTIDAEEYLVPLKRDHLLKAIPKRR</sequence>
<dbReference type="InterPro" id="IPR041489">
    <property type="entry name" value="PDZ_6"/>
</dbReference>
<dbReference type="GO" id="GO:0007165">
    <property type="term" value="P:signal transduction"/>
    <property type="evidence" value="ECO:0007669"/>
    <property type="project" value="TreeGrafter"/>
</dbReference>
<dbReference type="SUPFAM" id="SSF50156">
    <property type="entry name" value="PDZ domain-like"/>
    <property type="match status" value="1"/>
</dbReference>
<dbReference type="RefSeq" id="WP_159455044.1">
    <property type="nucleotide sequence ID" value="NZ_FWZT01000001.1"/>
</dbReference>
<dbReference type="CDD" id="cd07560">
    <property type="entry name" value="Peptidase_S41_CPP"/>
    <property type="match status" value="1"/>
</dbReference>
<dbReference type="InterPro" id="IPR036034">
    <property type="entry name" value="PDZ_sf"/>
</dbReference>
<dbReference type="InterPro" id="IPR004447">
    <property type="entry name" value="Peptidase_S41A"/>
</dbReference>
<dbReference type="PANTHER" id="PTHR32060:SF30">
    <property type="entry name" value="CARBOXY-TERMINAL PROCESSING PROTEASE CTPA"/>
    <property type="match status" value="1"/>
</dbReference>
<dbReference type="Gene3D" id="3.90.226.10">
    <property type="entry name" value="2-enoyl-CoA Hydratase, Chain A, domain 1"/>
    <property type="match status" value="1"/>
</dbReference>
<dbReference type="GO" id="GO:0004175">
    <property type="term" value="F:endopeptidase activity"/>
    <property type="evidence" value="ECO:0007669"/>
    <property type="project" value="TreeGrafter"/>
</dbReference>
<dbReference type="SUPFAM" id="SSF52096">
    <property type="entry name" value="ClpP/crotonase"/>
    <property type="match status" value="1"/>
</dbReference>
<evidence type="ECO:0000256" key="2">
    <source>
        <dbReference type="ARBA" id="ARBA00022670"/>
    </source>
</evidence>
<keyword evidence="3 5" id="KW-0378">Hydrolase</keyword>
<proteinExistence type="inferred from homology"/>
<evidence type="ECO:0000256" key="3">
    <source>
        <dbReference type="ARBA" id="ARBA00022801"/>
    </source>
</evidence>